<protein>
    <submittedName>
        <fullName evidence="2">Uncharacterized protein</fullName>
    </submittedName>
</protein>
<keyword evidence="1" id="KW-0732">Signal</keyword>
<accession>A0ABS7T8Y3</accession>
<evidence type="ECO:0000313" key="2">
    <source>
        <dbReference type="EMBL" id="MBZ4040325.1"/>
    </source>
</evidence>
<reference evidence="2 3" key="1">
    <citation type="submission" date="2021-09" db="EMBL/GenBank/DDBJ databases">
        <title>Lysobacter sp. 13A isolated from the river sediment.</title>
        <authorList>
            <person name="Liu H."/>
            <person name="Li S."/>
            <person name="Mao S."/>
        </authorList>
    </citation>
    <scope>NUCLEOTIDE SEQUENCE [LARGE SCALE GENOMIC DNA]</scope>
    <source>
        <strain evidence="2 3">13A</strain>
    </source>
</reference>
<name>A0ABS7T8Y3_9GAMM</name>
<keyword evidence="3" id="KW-1185">Reference proteome</keyword>
<dbReference type="RefSeq" id="WP_223676780.1">
    <property type="nucleotide sequence ID" value="NZ_JAINZW010000006.1"/>
</dbReference>
<dbReference type="SUPFAM" id="SSF52096">
    <property type="entry name" value="ClpP/crotonase"/>
    <property type="match status" value="1"/>
</dbReference>
<evidence type="ECO:0000256" key="1">
    <source>
        <dbReference type="SAM" id="SignalP"/>
    </source>
</evidence>
<dbReference type="PROSITE" id="PS51257">
    <property type="entry name" value="PROKAR_LIPOPROTEIN"/>
    <property type="match status" value="1"/>
</dbReference>
<dbReference type="EMBL" id="JAINZW010000006">
    <property type="protein sequence ID" value="MBZ4040325.1"/>
    <property type="molecule type" value="Genomic_DNA"/>
</dbReference>
<feature type="signal peptide" evidence="1">
    <location>
        <begin position="1"/>
        <end position="20"/>
    </location>
</feature>
<gene>
    <name evidence="2" type="ORF">K6753_12375</name>
</gene>
<organism evidence="2 3">
    <name type="scientific">Novilysobacter selenitireducens</name>
    <dbReference type="NCBI Taxonomy" id="2872639"/>
    <lineage>
        <taxon>Bacteria</taxon>
        <taxon>Pseudomonadati</taxon>
        <taxon>Pseudomonadota</taxon>
        <taxon>Gammaproteobacteria</taxon>
        <taxon>Lysobacterales</taxon>
        <taxon>Lysobacteraceae</taxon>
        <taxon>Novilysobacter</taxon>
    </lineage>
</organism>
<feature type="chain" id="PRO_5045876484" evidence="1">
    <location>
        <begin position="21"/>
        <end position="346"/>
    </location>
</feature>
<proteinExistence type="predicted"/>
<dbReference type="Proteomes" id="UP001430954">
    <property type="component" value="Unassembled WGS sequence"/>
</dbReference>
<comment type="caution">
    <text evidence="2">The sequence shown here is derived from an EMBL/GenBank/DDBJ whole genome shotgun (WGS) entry which is preliminary data.</text>
</comment>
<dbReference type="InterPro" id="IPR029045">
    <property type="entry name" value="ClpP/crotonase-like_dom_sf"/>
</dbReference>
<evidence type="ECO:0000313" key="3">
    <source>
        <dbReference type="Proteomes" id="UP001430954"/>
    </source>
</evidence>
<dbReference type="Gene3D" id="3.90.226.10">
    <property type="entry name" value="2-enoyl-CoA Hydratase, Chain A, domain 1"/>
    <property type="match status" value="1"/>
</dbReference>
<sequence length="346" mass="37999">MSARFLPHLLAAAVLAVAVAGCQRGPQAEHDPARTVANAGESGALVKRAPRAEDITPPTERAEREIDWRPMELTDGRAWIGCDPDYATKGDGTPLENLGFTAVWHGVAACRDEGRLRLRYKGKINAEFTALMERVSEVATTQGVDTRILDIDSAGGMIEDGIRAGDHMAEADWTIWVREGAVCHSACVLVLAGGDMRMIAGDVGIHRMIRIDSEATSRAELNRELREVHSLTESYLERNGAAVTVADLMMTVPNRSLRLLTGDELTLFGLTGPNAVEDDLDRIRLGRKCGESFVQRRDRFFRAFDNECTALAEQVEDMNECGRALRQRFGFPDEACPAESPLAEYN</sequence>